<dbReference type="InterPro" id="IPR011011">
    <property type="entry name" value="Znf_FYVE_PHD"/>
</dbReference>
<evidence type="ECO:0000256" key="3">
    <source>
        <dbReference type="ARBA" id="ARBA00022499"/>
    </source>
</evidence>
<evidence type="ECO:0000256" key="10">
    <source>
        <dbReference type="ARBA" id="ARBA00023242"/>
    </source>
</evidence>
<feature type="domain" description="SAMD1-like winged helix (WH)" evidence="15">
    <location>
        <begin position="1"/>
        <end position="74"/>
    </location>
</feature>
<dbReference type="AlphaFoldDB" id="A0ABD3W8J1"/>
<dbReference type="PROSITE" id="PS52014">
    <property type="entry name" value="SAMD1_WH"/>
    <property type="match status" value="1"/>
</dbReference>
<keyword evidence="3" id="KW-1017">Isopeptide bond</keyword>
<dbReference type="SMART" id="SM00249">
    <property type="entry name" value="PHD"/>
    <property type="match status" value="2"/>
</dbReference>
<dbReference type="Proteomes" id="UP001634394">
    <property type="component" value="Unassembled WGS sequence"/>
</dbReference>
<comment type="caution">
    <text evidence="17">The sequence shown here is derived from an EMBL/GenBank/DDBJ whole genome shotgun (WGS) entry which is preliminary data.</text>
</comment>
<evidence type="ECO:0000256" key="1">
    <source>
        <dbReference type="ARBA" id="ARBA00004123"/>
    </source>
</evidence>
<gene>
    <name evidence="16" type="ORF">ACJMK2_041763</name>
    <name evidence="17" type="ORF">ACJMK2_041780</name>
</gene>
<dbReference type="SMART" id="SM00454">
    <property type="entry name" value="SAM"/>
    <property type="match status" value="1"/>
</dbReference>
<dbReference type="PANTHER" id="PTHR12247">
    <property type="entry name" value="POLYCOMB GROUP PROTEIN"/>
    <property type="match status" value="1"/>
</dbReference>
<evidence type="ECO:0000256" key="11">
    <source>
        <dbReference type="PROSITE-ProRule" id="PRU00146"/>
    </source>
</evidence>
<dbReference type="InterPro" id="IPR013761">
    <property type="entry name" value="SAM/pointed_sf"/>
</dbReference>
<dbReference type="SUPFAM" id="SSF57903">
    <property type="entry name" value="FYVE/PHD zinc finger"/>
    <property type="match status" value="1"/>
</dbReference>
<feature type="region of interest" description="Disordered" evidence="12">
    <location>
        <begin position="346"/>
        <end position="368"/>
    </location>
</feature>
<dbReference type="GO" id="GO:0005634">
    <property type="term" value="C:nucleus"/>
    <property type="evidence" value="ECO:0007669"/>
    <property type="project" value="UniProtKB-SubCell"/>
</dbReference>
<dbReference type="GO" id="GO:0006325">
    <property type="term" value="P:chromatin organization"/>
    <property type="evidence" value="ECO:0007669"/>
    <property type="project" value="UniProtKB-KW"/>
</dbReference>
<dbReference type="Gene3D" id="1.10.150.50">
    <property type="entry name" value="Transcription Factor, Ets-1"/>
    <property type="match status" value="1"/>
</dbReference>
<keyword evidence="9" id="KW-0156">Chromatin regulator</keyword>
<evidence type="ECO:0000256" key="8">
    <source>
        <dbReference type="ARBA" id="ARBA00022843"/>
    </source>
</evidence>
<feature type="domain" description="PHD-type" evidence="13">
    <location>
        <begin position="227"/>
        <end position="286"/>
    </location>
</feature>
<evidence type="ECO:0000256" key="2">
    <source>
        <dbReference type="ARBA" id="ARBA00022491"/>
    </source>
</evidence>
<dbReference type="Pfam" id="PF21524">
    <property type="entry name" value="SAMD1_WH"/>
    <property type="match status" value="1"/>
</dbReference>
<feature type="compositionally biased region" description="Polar residues" evidence="12">
    <location>
        <begin position="348"/>
        <end position="366"/>
    </location>
</feature>
<evidence type="ECO:0000256" key="5">
    <source>
        <dbReference type="ARBA" id="ARBA00022723"/>
    </source>
</evidence>
<keyword evidence="2" id="KW-0678">Repressor</keyword>
<dbReference type="InterPro" id="IPR048589">
    <property type="entry name" value="SAMD1-like_WH"/>
</dbReference>
<evidence type="ECO:0000259" key="14">
    <source>
        <dbReference type="PROSITE" id="PS50105"/>
    </source>
</evidence>
<keyword evidence="18" id="KW-1185">Reference proteome</keyword>
<evidence type="ECO:0000256" key="9">
    <source>
        <dbReference type="ARBA" id="ARBA00022853"/>
    </source>
</evidence>
<name>A0ABD3W8J1_SINWO</name>
<keyword evidence="7" id="KW-0862">Zinc</keyword>
<evidence type="ECO:0000259" key="15">
    <source>
        <dbReference type="PROSITE" id="PS52014"/>
    </source>
</evidence>
<protein>
    <recommendedName>
        <fullName evidence="19">Histone acetyltransferase</fullName>
    </recommendedName>
</protein>
<feature type="compositionally biased region" description="Basic residues" evidence="12">
    <location>
        <begin position="188"/>
        <end position="205"/>
    </location>
</feature>
<feature type="domain" description="SAM" evidence="14">
    <location>
        <begin position="407"/>
        <end position="455"/>
    </location>
</feature>
<dbReference type="InterPro" id="IPR001660">
    <property type="entry name" value="SAM"/>
</dbReference>
<dbReference type="Gene3D" id="3.30.40.10">
    <property type="entry name" value="Zinc/RING finger domain, C3HC4 (zinc finger)"/>
    <property type="match status" value="1"/>
</dbReference>
<dbReference type="InterPro" id="IPR050548">
    <property type="entry name" value="PcG_chromatin_remod_factors"/>
</dbReference>
<organism evidence="17 18">
    <name type="scientific">Sinanodonta woodiana</name>
    <name type="common">Chinese pond mussel</name>
    <name type="synonym">Anodonta woodiana</name>
    <dbReference type="NCBI Taxonomy" id="1069815"/>
    <lineage>
        <taxon>Eukaryota</taxon>
        <taxon>Metazoa</taxon>
        <taxon>Spiralia</taxon>
        <taxon>Lophotrochozoa</taxon>
        <taxon>Mollusca</taxon>
        <taxon>Bivalvia</taxon>
        <taxon>Autobranchia</taxon>
        <taxon>Heteroconchia</taxon>
        <taxon>Palaeoheterodonta</taxon>
        <taxon>Unionida</taxon>
        <taxon>Unionoidea</taxon>
        <taxon>Unionidae</taxon>
        <taxon>Unioninae</taxon>
        <taxon>Sinanodonta</taxon>
    </lineage>
</organism>
<keyword evidence="8" id="KW-0832">Ubl conjugation</keyword>
<dbReference type="EMBL" id="JBJQND010000008">
    <property type="protein sequence ID" value="KAL3869053.1"/>
    <property type="molecule type" value="Genomic_DNA"/>
</dbReference>
<dbReference type="EMBL" id="JBJQND010000008">
    <property type="protein sequence ID" value="KAL3869036.1"/>
    <property type="molecule type" value="Genomic_DNA"/>
</dbReference>
<sequence length="475" mass="52976">MSISKHKEWILETIDQLRQRKARPDLDRIAHMVERKYGLNHSSTQSILEKLVDSRSVIKVDYKGNTSYRNAAKWKRGFASASATNSGIRIANALLSLRKEAVKSCSEVKGATALEIEKWLVAKNPETRLVKNRLQAALQREIIANNIEQLPNGAYILCNDEESETSSEEKETNPSEKSAGEIPPLRSPGKRLGRPPSKRKKIKKTHGPDFETPGSKKVKSQSQCEEGAKCDFCFLTAECNSKGKPEGLLTCTDCNAKAHPSCMDYTEELAHRALNSPWQCIDCKTCYICADSEDPDCMLFCDACDKGYHMNCHDPAVSEKPTGKWVCGKCQQEDVAWRFESKREMGLQDTQNADTTGASCLPTPSASPVPFETEEQENIVKANLQQSVTHLNSVKDQNNGYPDASEWTVGDVTNFFKELGFEEQAQAFKDQEIDGQSLLLMKRSDVLTGLSIRLGPALKIYQHVMKLQTACQDLS</sequence>
<keyword evidence="6 11" id="KW-0863">Zinc-finger</keyword>
<dbReference type="InterPro" id="IPR019787">
    <property type="entry name" value="Znf_PHD-finger"/>
</dbReference>
<dbReference type="Pfam" id="PF00628">
    <property type="entry name" value="PHD"/>
    <property type="match status" value="1"/>
</dbReference>
<dbReference type="PROSITE" id="PS50016">
    <property type="entry name" value="ZF_PHD_2"/>
    <property type="match status" value="2"/>
</dbReference>
<evidence type="ECO:0000256" key="4">
    <source>
        <dbReference type="ARBA" id="ARBA00022553"/>
    </source>
</evidence>
<feature type="domain" description="PHD-type" evidence="13">
    <location>
        <begin position="283"/>
        <end position="333"/>
    </location>
</feature>
<evidence type="ECO:0000313" key="16">
    <source>
        <dbReference type="EMBL" id="KAL3869036.1"/>
    </source>
</evidence>
<dbReference type="GO" id="GO:0008270">
    <property type="term" value="F:zinc ion binding"/>
    <property type="evidence" value="ECO:0007669"/>
    <property type="project" value="UniProtKB-KW"/>
</dbReference>
<dbReference type="Pfam" id="PF00536">
    <property type="entry name" value="SAM_1"/>
    <property type="match status" value="1"/>
</dbReference>
<dbReference type="InterPro" id="IPR013083">
    <property type="entry name" value="Znf_RING/FYVE/PHD"/>
</dbReference>
<evidence type="ECO:0000259" key="13">
    <source>
        <dbReference type="PROSITE" id="PS50016"/>
    </source>
</evidence>
<keyword evidence="10" id="KW-0539">Nucleus</keyword>
<evidence type="ECO:0008006" key="19">
    <source>
        <dbReference type="Google" id="ProtNLM"/>
    </source>
</evidence>
<proteinExistence type="predicted"/>
<reference evidence="17 18" key="1">
    <citation type="submission" date="2024-11" db="EMBL/GenBank/DDBJ databases">
        <title>Chromosome-level genome assembly of the freshwater bivalve Anodonta woodiana.</title>
        <authorList>
            <person name="Chen X."/>
        </authorList>
    </citation>
    <scope>NUCLEOTIDE SEQUENCE [LARGE SCALE GENOMIC DNA]</scope>
    <source>
        <strain evidence="17">MN2024</strain>
        <tissue evidence="17">Gills</tissue>
    </source>
</reference>
<evidence type="ECO:0000256" key="6">
    <source>
        <dbReference type="ARBA" id="ARBA00022771"/>
    </source>
</evidence>
<dbReference type="PANTHER" id="PTHR12247:SF139">
    <property type="entry name" value="ATHERIN-RELATED"/>
    <property type="match status" value="1"/>
</dbReference>
<dbReference type="PROSITE" id="PS50105">
    <property type="entry name" value="SAM_DOMAIN"/>
    <property type="match status" value="1"/>
</dbReference>
<evidence type="ECO:0000313" key="17">
    <source>
        <dbReference type="EMBL" id="KAL3869053.1"/>
    </source>
</evidence>
<dbReference type="InterPro" id="IPR001965">
    <property type="entry name" value="Znf_PHD"/>
</dbReference>
<evidence type="ECO:0000256" key="12">
    <source>
        <dbReference type="SAM" id="MobiDB-lite"/>
    </source>
</evidence>
<keyword evidence="4" id="KW-0597">Phosphoprotein</keyword>
<keyword evidence="5" id="KW-0479">Metal-binding</keyword>
<comment type="subcellular location">
    <subcellularLocation>
        <location evidence="1">Nucleus</location>
    </subcellularLocation>
</comment>
<evidence type="ECO:0000313" key="18">
    <source>
        <dbReference type="Proteomes" id="UP001634394"/>
    </source>
</evidence>
<dbReference type="SUPFAM" id="SSF47769">
    <property type="entry name" value="SAM/Pointed domain"/>
    <property type="match status" value="1"/>
</dbReference>
<evidence type="ECO:0000256" key="7">
    <source>
        <dbReference type="ARBA" id="ARBA00022833"/>
    </source>
</evidence>
<feature type="region of interest" description="Disordered" evidence="12">
    <location>
        <begin position="161"/>
        <end position="218"/>
    </location>
</feature>
<dbReference type="CDD" id="cd15527">
    <property type="entry name" value="PHD2_KAT6A_6B"/>
    <property type="match status" value="1"/>
</dbReference>
<dbReference type="CDD" id="cd09583">
    <property type="entry name" value="SAM_Atherin-like"/>
    <property type="match status" value="1"/>
</dbReference>
<accession>A0ABD3W8J1</accession>